<dbReference type="InterPro" id="IPR001680">
    <property type="entry name" value="WD40_rpt"/>
</dbReference>
<comment type="similarity">
    <text evidence="1">Belongs to the WD repeat CDC20/Fizzy family.</text>
</comment>
<dbReference type="InterPro" id="IPR033010">
    <property type="entry name" value="Cdc20/Fizzy"/>
</dbReference>
<feature type="compositionally biased region" description="Basic and acidic residues" evidence="8">
    <location>
        <begin position="133"/>
        <end position="146"/>
    </location>
</feature>
<accession>A0A9N9RST1</accession>
<dbReference type="GO" id="GO:0010997">
    <property type="term" value="F:anaphase-promoting complex binding"/>
    <property type="evidence" value="ECO:0007669"/>
    <property type="project" value="InterPro"/>
</dbReference>
<dbReference type="GO" id="GO:0005680">
    <property type="term" value="C:anaphase-promoting complex"/>
    <property type="evidence" value="ECO:0007669"/>
    <property type="project" value="TreeGrafter"/>
</dbReference>
<dbReference type="InterPro" id="IPR056150">
    <property type="entry name" value="WD40_CDC20-Fz"/>
</dbReference>
<dbReference type="GO" id="GO:1905786">
    <property type="term" value="P:positive regulation of anaphase-promoting complex-dependent catabolic process"/>
    <property type="evidence" value="ECO:0007669"/>
    <property type="project" value="TreeGrafter"/>
</dbReference>
<keyword evidence="6" id="KW-0131">Cell cycle</keyword>
<evidence type="ECO:0000256" key="4">
    <source>
        <dbReference type="ARBA" id="ARBA00022737"/>
    </source>
</evidence>
<dbReference type="Gene3D" id="2.130.10.10">
    <property type="entry name" value="YVTN repeat-like/Quinoprotein amine dehydrogenase"/>
    <property type="match status" value="1"/>
</dbReference>
<sequence length="543" mass="60484">MSQFNYFNDMSKQLNLDGELKNQIKPRWQRKMDNSINNSSMMNNSKLSISYNSSYVSALANMTVNNPNKTPNKQTYAENASKKKTPNDKKSPGRKTPTPNKNRTPTSKCGGDRFIPNRGATNFELGNYLIKQEQQKQQENNNEKNSDNNIQKSPNDKIRAISEALHGVDITKKRILAYQTKAPAPPEDHLNPLKVVYSTKTPMSMKSGSRYIPTIPERILDAPDIINDYYLNLLDWSSDNIVTVALGQSVYLWNAGTGNIEILFENQGSDHTCSLSWIEEGRTLAVGNSNGAVELWDCVNMKRLRVMNGHSARVGSLSWNSWLISSGSRDGNIIHHDVRQRDHQVGTSNGHSQEICGLKWSLDKKFLASGGNDNIVNVWAAEGTSGTSSTPLHVLNEHQAAVRALAWSPWQSNVLATGGGTADRCIKYWNINNGSCTKTIDTMSQVCSILFSKNYKEIISAHGYANNQLTVWKYPSMVKQVDLTGHTQRVLQLAMSPDGSNVMSAGADETLRLWKCFAEDLTVKTKKSAAKDKTSFLTKQSIR</sequence>
<feature type="compositionally biased region" description="Polar residues" evidence="8">
    <location>
        <begin position="63"/>
        <end position="78"/>
    </location>
</feature>
<dbReference type="GO" id="GO:0031145">
    <property type="term" value="P:anaphase-promoting complex-dependent catabolic process"/>
    <property type="evidence" value="ECO:0007669"/>
    <property type="project" value="TreeGrafter"/>
</dbReference>
<keyword evidence="11" id="KW-1185">Reference proteome</keyword>
<feature type="region of interest" description="Disordered" evidence="8">
    <location>
        <begin position="63"/>
        <end position="117"/>
    </location>
</feature>
<dbReference type="GO" id="GO:0051301">
    <property type="term" value="P:cell division"/>
    <property type="evidence" value="ECO:0007669"/>
    <property type="project" value="UniProtKB-KW"/>
</dbReference>
<reference evidence="10" key="2">
    <citation type="submission" date="2022-10" db="EMBL/GenBank/DDBJ databases">
        <authorList>
            <consortium name="ENA_rothamsted_submissions"/>
            <consortium name="culmorum"/>
            <person name="King R."/>
        </authorList>
    </citation>
    <scope>NUCLEOTIDE SEQUENCE</scope>
</reference>
<dbReference type="AlphaFoldDB" id="A0A9N9RST1"/>
<dbReference type="PANTHER" id="PTHR19918:SF8">
    <property type="entry name" value="FI02843P"/>
    <property type="match status" value="1"/>
</dbReference>
<feature type="region of interest" description="Disordered" evidence="8">
    <location>
        <begin position="21"/>
        <end position="40"/>
    </location>
</feature>
<feature type="domain" description="CDC20/Fizzy WD40" evidence="9">
    <location>
        <begin position="220"/>
        <end position="514"/>
    </location>
</feature>
<keyword evidence="5" id="KW-0498">Mitosis</keyword>
<dbReference type="Pfam" id="PF24807">
    <property type="entry name" value="WD40_CDC20-Fz"/>
    <property type="match status" value="1"/>
</dbReference>
<feature type="repeat" description="WD" evidence="7">
    <location>
        <begin position="483"/>
        <end position="515"/>
    </location>
</feature>
<feature type="repeat" description="WD" evidence="7">
    <location>
        <begin position="348"/>
        <end position="379"/>
    </location>
</feature>
<evidence type="ECO:0000313" key="10">
    <source>
        <dbReference type="EMBL" id="CAG9802615.1"/>
    </source>
</evidence>
<evidence type="ECO:0000256" key="7">
    <source>
        <dbReference type="PROSITE-ProRule" id="PRU00221"/>
    </source>
</evidence>
<proteinExistence type="inferred from homology"/>
<evidence type="ECO:0000256" key="3">
    <source>
        <dbReference type="ARBA" id="ARBA00022618"/>
    </source>
</evidence>
<dbReference type="EMBL" id="OU895878">
    <property type="protein sequence ID" value="CAG9802615.1"/>
    <property type="molecule type" value="Genomic_DNA"/>
</dbReference>
<dbReference type="InterPro" id="IPR036322">
    <property type="entry name" value="WD40_repeat_dom_sf"/>
</dbReference>
<dbReference type="GO" id="GO:1990757">
    <property type="term" value="F:ubiquitin ligase activator activity"/>
    <property type="evidence" value="ECO:0007669"/>
    <property type="project" value="TreeGrafter"/>
</dbReference>
<dbReference type="InterPro" id="IPR015943">
    <property type="entry name" value="WD40/YVTN_repeat-like_dom_sf"/>
</dbReference>
<gene>
    <name evidence="10" type="ORF">CHIRRI_LOCUS5521</name>
</gene>
<evidence type="ECO:0000256" key="1">
    <source>
        <dbReference type="ARBA" id="ARBA00006445"/>
    </source>
</evidence>
<dbReference type="SUPFAM" id="SSF50978">
    <property type="entry name" value="WD40 repeat-like"/>
    <property type="match status" value="1"/>
</dbReference>
<dbReference type="CDD" id="cd00200">
    <property type="entry name" value="WD40"/>
    <property type="match status" value="1"/>
</dbReference>
<dbReference type="Proteomes" id="UP001153620">
    <property type="component" value="Chromosome 2"/>
</dbReference>
<dbReference type="OrthoDB" id="10263272at2759"/>
<feature type="repeat" description="WD" evidence="7">
    <location>
        <begin position="395"/>
        <end position="439"/>
    </location>
</feature>
<evidence type="ECO:0000256" key="5">
    <source>
        <dbReference type="ARBA" id="ARBA00022776"/>
    </source>
</evidence>
<protein>
    <recommendedName>
        <fullName evidence="9">CDC20/Fizzy WD40 domain-containing protein</fullName>
    </recommendedName>
</protein>
<organism evidence="10 11">
    <name type="scientific">Chironomus riparius</name>
    <dbReference type="NCBI Taxonomy" id="315576"/>
    <lineage>
        <taxon>Eukaryota</taxon>
        <taxon>Metazoa</taxon>
        <taxon>Ecdysozoa</taxon>
        <taxon>Arthropoda</taxon>
        <taxon>Hexapoda</taxon>
        <taxon>Insecta</taxon>
        <taxon>Pterygota</taxon>
        <taxon>Neoptera</taxon>
        <taxon>Endopterygota</taxon>
        <taxon>Diptera</taxon>
        <taxon>Nematocera</taxon>
        <taxon>Chironomoidea</taxon>
        <taxon>Chironomidae</taxon>
        <taxon>Chironominae</taxon>
        <taxon>Chironomus</taxon>
    </lineage>
</organism>
<name>A0A9N9RST1_9DIPT</name>
<reference evidence="10" key="1">
    <citation type="submission" date="2022-01" db="EMBL/GenBank/DDBJ databases">
        <authorList>
            <person name="King R."/>
        </authorList>
    </citation>
    <scope>NUCLEOTIDE SEQUENCE</scope>
</reference>
<dbReference type="PROSITE" id="PS50294">
    <property type="entry name" value="WD_REPEATS_REGION"/>
    <property type="match status" value="2"/>
</dbReference>
<dbReference type="SMART" id="SM00320">
    <property type="entry name" value="WD40"/>
    <property type="match status" value="7"/>
</dbReference>
<dbReference type="PROSITE" id="PS50082">
    <property type="entry name" value="WD_REPEATS_2"/>
    <property type="match status" value="3"/>
</dbReference>
<dbReference type="PANTHER" id="PTHR19918">
    <property type="entry name" value="CELL DIVISION CYCLE 20 CDC20 FIZZY -RELATED"/>
    <property type="match status" value="1"/>
</dbReference>
<evidence type="ECO:0000259" key="9">
    <source>
        <dbReference type="Pfam" id="PF24807"/>
    </source>
</evidence>
<evidence type="ECO:0000256" key="6">
    <source>
        <dbReference type="ARBA" id="ARBA00023306"/>
    </source>
</evidence>
<evidence type="ECO:0000313" key="11">
    <source>
        <dbReference type="Proteomes" id="UP001153620"/>
    </source>
</evidence>
<keyword evidence="3" id="KW-0132">Cell division</keyword>
<evidence type="ECO:0000256" key="2">
    <source>
        <dbReference type="ARBA" id="ARBA00022574"/>
    </source>
</evidence>
<keyword evidence="4" id="KW-0677">Repeat</keyword>
<evidence type="ECO:0000256" key="8">
    <source>
        <dbReference type="SAM" id="MobiDB-lite"/>
    </source>
</evidence>
<keyword evidence="2 7" id="KW-0853">WD repeat</keyword>
<feature type="compositionally biased region" description="Low complexity" evidence="8">
    <location>
        <begin position="94"/>
        <end position="106"/>
    </location>
</feature>
<feature type="region of interest" description="Disordered" evidence="8">
    <location>
        <begin position="133"/>
        <end position="155"/>
    </location>
</feature>